<dbReference type="EMBL" id="AP022599">
    <property type="protein sequence ID" value="BBY81778.1"/>
    <property type="molecule type" value="Genomic_DNA"/>
</dbReference>
<sequence length="130" mass="13384">MKNHLTCRELSRLTGMASSFAVRRQLVIGAFIVAAAAAPVVAAYHTPESGNPLAECSSGEESDTFTTTCVPFMVPTSPPIFTTTAANPDVPEVDGIPCIGHNAGGCIGLAEDAQMEGPPAQPRVTISSSP</sequence>
<proteinExistence type="predicted"/>
<keyword evidence="2" id="KW-1185">Reference proteome</keyword>
<accession>A0A7I7UJV1</accession>
<dbReference type="AlphaFoldDB" id="A0A7I7UJV1"/>
<evidence type="ECO:0000313" key="2">
    <source>
        <dbReference type="Proteomes" id="UP000467252"/>
    </source>
</evidence>
<name>A0A7I7UJV1_MYCPV</name>
<gene>
    <name evidence="1" type="ORF">MPUL_29360</name>
</gene>
<evidence type="ECO:0000313" key="1">
    <source>
        <dbReference type="EMBL" id="BBY81778.1"/>
    </source>
</evidence>
<evidence type="ECO:0008006" key="3">
    <source>
        <dbReference type="Google" id="ProtNLM"/>
    </source>
</evidence>
<protein>
    <recommendedName>
        <fullName evidence="3">Intersectin-EH binding protein Ibp1</fullName>
    </recommendedName>
</protein>
<organism evidence="1 2">
    <name type="scientific">Mycolicibacterium pulveris</name>
    <name type="common">Mycobacterium pulveris</name>
    <dbReference type="NCBI Taxonomy" id="36813"/>
    <lineage>
        <taxon>Bacteria</taxon>
        <taxon>Bacillati</taxon>
        <taxon>Actinomycetota</taxon>
        <taxon>Actinomycetes</taxon>
        <taxon>Mycobacteriales</taxon>
        <taxon>Mycobacteriaceae</taxon>
        <taxon>Mycolicibacterium</taxon>
    </lineage>
</organism>
<dbReference type="Proteomes" id="UP000467252">
    <property type="component" value="Chromosome"/>
</dbReference>
<reference evidence="1 2" key="1">
    <citation type="journal article" date="2019" name="Emerg. Microbes Infect.">
        <title>Comprehensive subspecies identification of 175 nontuberculous mycobacteria species based on 7547 genomic profiles.</title>
        <authorList>
            <person name="Matsumoto Y."/>
            <person name="Kinjo T."/>
            <person name="Motooka D."/>
            <person name="Nabeya D."/>
            <person name="Jung N."/>
            <person name="Uechi K."/>
            <person name="Horii T."/>
            <person name="Iida T."/>
            <person name="Fujita J."/>
            <person name="Nakamura S."/>
        </authorList>
    </citation>
    <scope>NUCLEOTIDE SEQUENCE [LARGE SCALE GENOMIC DNA]</scope>
    <source>
        <strain evidence="1 2">JCM 6370</strain>
    </source>
</reference>